<dbReference type="CTD" id="36382505"/>
<reference evidence="4" key="2">
    <citation type="submission" date="2020-12" db="UniProtKB">
        <authorList>
            <consortium name="WormBaseParasite"/>
        </authorList>
    </citation>
    <scope>IDENTIFICATION</scope>
</reference>
<dbReference type="GeneID" id="36382505"/>
<evidence type="ECO:0000313" key="4">
    <source>
        <dbReference type="WBParaSite" id="SRAE_2000476950.1"/>
    </source>
</evidence>
<evidence type="ECO:0000313" key="5">
    <source>
        <dbReference type="WormBase" id="SRAE_2000476950"/>
    </source>
</evidence>
<dbReference type="EMBL" id="LN609529">
    <property type="protein sequence ID" value="CEF70133.1"/>
    <property type="molecule type" value="Genomic_DNA"/>
</dbReference>
<dbReference type="AlphaFoldDB" id="A0A090LK92"/>
<organism evidence="2">
    <name type="scientific">Strongyloides ratti</name>
    <name type="common">Parasitic roundworm</name>
    <dbReference type="NCBI Taxonomy" id="34506"/>
    <lineage>
        <taxon>Eukaryota</taxon>
        <taxon>Metazoa</taxon>
        <taxon>Ecdysozoa</taxon>
        <taxon>Nematoda</taxon>
        <taxon>Chromadorea</taxon>
        <taxon>Rhabditida</taxon>
        <taxon>Tylenchina</taxon>
        <taxon>Panagrolaimomorpha</taxon>
        <taxon>Strongyloidoidea</taxon>
        <taxon>Strongyloididae</taxon>
        <taxon>Strongyloides</taxon>
    </lineage>
</organism>
<feature type="signal peptide" evidence="1">
    <location>
        <begin position="1"/>
        <end position="20"/>
    </location>
</feature>
<dbReference type="WormBase" id="SRAE_2000476950">
    <property type="protein sequence ID" value="SRP07099"/>
    <property type="gene ID" value="WBGene00265012"/>
</dbReference>
<dbReference type="WBParaSite" id="SRAE_2000476950.1">
    <property type="protein sequence ID" value="SRAE_2000476950.1"/>
    <property type="gene ID" value="WBGene00265012"/>
</dbReference>
<dbReference type="RefSeq" id="XP_024509332.1">
    <property type="nucleotide sequence ID" value="XM_024643688.1"/>
</dbReference>
<feature type="chain" id="PRO_5015030914" evidence="1">
    <location>
        <begin position="21"/>
        <end position="100"/>
    </location>
</feature>
<evidence type="ECO:0000313" key="2">
    <source>
        <dbReference type="EMBL" id="CEF70133.1"/>
    </source>
</evidence>
<keyword evidence="3" id="KW-1185">Reference proteome</keyword>
<protein>
    <submittedName>
        <fullName evidence="2 4">Uncharacterized protein</fullName>
    </submittedName>
</protein>
<reference evidence="2 3" key="1">
    <citation type="submission" date="2014-09" db="EMBL/GenBank/DDBJ databases">
        <authorList>
            <person name="Martin A.A."/>
        </authorList>
    </citation>
    <scope>NUCLEOTIDE SEQUENCE</scope>
    <source>
        <strain evidence="3">ED321</strain>
        <strain evidence="2">ED321 Heterogonic</strain>
    </source>
</reference>
<sequence length="100" mass="11852">MNKQLILGLIITILLHLAFPICSLICDILQKYEKQSLTVRRTPALNRSCKSCSYIFFNIPEENFYGYILDCLSETFSYVNKYFHKFDKKKFEDNFQFVST</sequence>
<keyword evidence="1" id="KW-0732">Signal</keyword>
<name>A0A090LK92_STRRB</name>
<gene>
    <name evidence="2 4 5" type="ORF">SRAE_2000476950</name>
</gene>
<evidence type="ECO:0000313" key="3">
    <source>
        <dbReference type="Proteomes" id="UP000035682"/>
    </source>
</evidence>
<proteinExistence type="predicted"/>
<dbReference type="Proteomes" id="UP000035682">
    <property type="component" value="Unplaced"/>
</dbReference>
<evidence type="ECO:0000256" key="1">
    <source>
        <dbReference type="SAM" id="SignalP"/>
    </source>
</evidence>
<accession>A0A090LK92</accession>